<evidence type="ECO:0000256" key="2">
    <source>
        <dbReference type="ARBA" id="ARBA00008784"/>
    </source>
</evidence>
<keyword evidence="3" id="KW-0479">Metal-binding</keyword>
<dbReference type="PROSITE" id="PS51819">
    <property type="entry name" value="VOC"/>
    <property type="match status" value="2"/>
</dbReference>
<dbReference type="OrthoDB" id="317332at2"/>
<organism evidence="10 11">
    <name type="scientific">Pseudoclavibacter chungangensis</name>
    <dbReference type="NCBI Taxonomy" id="587635"/>
    <lineage>
        <taxon>Bacteria</taxon>
        <taxon>Bacillati</taxon>
        <taxon>Actinomycetota</taxon>
        <taxon>Actinomycetes</taxon>
        <taxon>Micrococcales</taxon>
        <taxon>Microbacteriaceae</taxon>
        <taxon>Pseudoclavibacter</taxon>
    </lineage>
</organism>
<comment type="similarity">
    <text evidence="2 8">Belongs to the extradiol ring-cleavage dioxygenase family.</text>
</comment>
<dbReference type="InterPro" id="IPR037523">
    <property type="entry name" value="VOC_core"/>
</dbReference>
<evidence type="ECO:0000256" key="6">
    <source>
        <dbReference type="ARBA" id="ARBA00023002"/>
    </source>
</evidence>
<proteinExistence type="inferred from homology"/>
<feature type="domain" description="VOC" evidence="9">
    <location>
        <begin position="149"/>
        <end position="273"/>
    </location>
</feature>
<dbReference type="InterPro" id="IPR000486">
    <property type="entry name" value="Xdiol_ring_cleave_dOase_1/2"/>
</dbReference>
<evidence type="ECO:0000256" key="3">
    <source>
        <dbReference type="ARBA" id="ARBA00022723"/>
    </source>
</evidence>
<evidence type="ECO:0000256" key="4">
    <source>
        <dbReference type="ARBA" id="ARBA00022797"/>
    </source>
</evidence>
<dbReference type="Gene3D" id="3.10.180.10">
    <property type="entry name" value="2,3-Dihydroxybiphenyl 1,2-Dioxygenase, domain 1"/>
    <property type="match status" value="2"/>
</dbReference>
<gene>
    <name evidence="10" type="ORF">F8O01_16165</name>
</gene>
<sequence>MVTLLSQLTHIEIHAIDLEGTARYYEEQIGLRVVNRTDEKIYLRAWGDYYTYSLVLSRGDAPGMVSMAWRTVSAEALEEAVSRVEAAGHAGQWHEPAANIGRSYVFTGPYGHTMQLFWEAEKYAAPAEFASQYPDRPERRIGHGLAPRHLDHVTIAAADVEGFANWYSDTLGFRRMAFAGFDVAGAPVTFFGVLTTNEKSHDLGVLLDSSDTPGRIHHYAWWVETREDLVRAADLLIENGTPIEYGPGVHGIGEQVYLYFREPSGLRIEVNTGGYRNYVPDWEPNRWTPELGADDFYRNVSLPPSMLEAFPFAAKPTATEQGLVPGSEDAIIAAARHSHEPADLTR</sequence>
<dbReference type="InterPro" id="IPR029068">
    <property type="entry name" value="Glyas_Bleomycin-R_OHBP_Dase"/>
</dbReference>
<dbReference type="SUPFAM" id="SSF54593">
    <property type="entry name" value="Glyoxalase/Bleomycin resistance protein/Dihydroxybiphenyl dioxygenase"/>
    <property type="match status" value="1"/>
</dbReference>
<accession>A0A7J5BMN4</accession>
<dbReference type="AlphaFoldDB" id="A0A7J5BMN4"/>
<dbReference type="InterPro" id="IPR004360">
    <property type="entry name" value="Glyas_Fos-R_dOase_dom"/>
</dbReference>
<dbReference type="Proteomes" id="UP000467240">
    <property type="component" value="Unassembled WGS sequence"/>
</dbReference>
<evidence type="ECO:0000256" key="8">
    <source>
        <dbReference type="RuleBase" id="RU000683"/>
    </source>
</evidence>
<dbReference type="RefSeq" id="WP_158041946.1">
    <property type="nucleotide sequence ID" value="NZ_JACCFV010000001.1"/>
</dbReference>
<reference evidence="10 11" key="1">
    <citation type="submission" date="2019-09" db="EMBL/GenBank/DDBJ databases">
        <title>Phylogeny of genus Pseudoclavibacter and closely related genus.</title>
        <authorList>
            <person name="Li Y."/>
        </authorList>
    </citation>
    <scope>NUCLEOTIDE SEQUENCE [LARGE SCALE GENOMIC DNA]</scope>
    <source>
        <strain evidence="10 11">DSM 23821</strain>
    </source>
</reference>
<dbReference type="Pfam" id="PF00903">
    <property type="entry name" value="Glyoxalase"/>
    <property type="match status" value="1"/>
</dbReference>
<evidence type="ECO:0000313" key="11">
    <source>
        <dbReference type="Proteomes" id="UP000467240"/>
    </source>
</evidence>
<comment type="caution">
    <text evidence="10">The sequence shown here is derived from an EMBL/GenBank/DDBJ whole genome shotgun (WGS) entry which is preliminary data.</text>
</comment>
<keyword evidence="4 8" id="KW-0058">Aromatic hydrocarbons catabolism</keyword>
<keyword evidence="11" id="KW-1185">Reference proteome</keyword>
<evidence type="ECO:0000256" key="7">
    <source>
        <dbReference type="ARBA" id="ARBA00023004"/>
    </source>
</evidence>
<evidence type="ECO:0000256" key="1">
    <source>
        <dbReference type="ARBA" id="ARBA00001954"/>
    </source>
</evidence>
<dbReference type="EMBL" id="WBJZ01000027">
    <property type="protein sequence ID" value="KAB1652862.1"/>
    <property type="molecule type" value="Genomic_DNA"/>
</dbReference>
<comment type="cofactor">
    <cofactor evidence="1 8">
        <name>Fe(2+)</name>
        <dbReference type="ChEBI" id="CHEBI:29033"/>
    </cofactor>
</comment>
<evidence type="ECO:0000256" key="5">
    <source>
        <dbReference type="ARBA" id="ARBA00022964"/>
    </source>
</evidence>
<protein>
    <submittedName>
        <fullName evidence="10">Catechol 1,2-dioxygenase</fullName>
    </submittedName>
</protein>
<dbReference type="PROSITE" id="PS00082">
    <property type="entry name" value="EXTRADIOL_DIOXYGENAS"/>
    <property type="match status" value="1"/>
</dbReference>
<keyword evidence="6 8" id="KW-0560">Oxidoreductase</keyword>
<dbReference type="GO" id="GO:0008198">
    <property type="term" value="F:ferrous iron binding"/>
    <property type="evidence" value="ECO:0007669"/>
    <property type="project" value="InterPro"/>
</dbReference>
<feature type="domain" description="VOC" evidence="9">
    <location>
        <begin position="7"/>
        <end position="119"/>
    </location>
</feature>
<dbReference type="GO" id="GO:0051213">
    <property type="term" value="F:dioxygenase activity"/>
    <property type="evidence" value="ECO:0007669"/>
    <property type="project" value="UniProtKB-KW"/>
</dbReference>
<name>A0A7J5BMN4_9MICO</name>
<evidence type="ECO:0000313" key="10">
    <source>
        <dbReference type="EMBL" id="KAB1652862.1"/>
    </source>
</evidence>
<keyword evidence="7 8" id="KW-0408">Iron</keyword>
<evidence type="ECO:0000259" key="9">
    <source>
        <dbReference type="PROSITE" id="PS51819"/>
    </source>
</evidence>
<keyword evidence="5 8" id="KW-0223">Dioxygenase</keyword>